<protein>
    <submittedName>
        <fullName evidence="2">Uncharacterized protein</fullName>
    </submittedName>
</protein>
<dbReference type="Proteomes" id="UP001302602">
    <property type="component" value="Unassembled WGS sequence"/>
</dbReference>
<name>A0AAN6TPD7_9PEZI</name>
<reference evidence="2" key="1">
    <citation type="journal article" date="2023" name="Mol. Phylogenet. Evol.">
        <title>Genome-scale phylogeny and comparative genomics of the fungal order Sordariales.</title>
        <authorList>
            <person name="Hensen N."/>
            <person name="Bonometti L."/>
            <person name="Westerberg I."/>
            <person name="Brannstrom I.O."/>
            <person name="Guillou S."/>
            <person name="Cros-Aarteil S."/>
            <person name="Calhoun S."/>
            <person name="Haridas S."/>
            <person name="Kuo A."/>
            <person name="Mondo S."/>
            <person name="Pangilinan J."/>
            <person name="Riley R."/>
            <person name="LaButti K."/>
            <person name="Andreopoulos B."/>
            <person name="Lipzen A."/>
            <person name="Chen C."/>
            <person name="Yan M."/>
            <person name="Daum C."/>
            <person name="Ng V."/>
            <person name="Clum A."/>
            <person name="Steindorff A."/>
            <person name="Ohm R.A."/>
            <person name="Martin F."/>
            <person name="Silar P."/>
            <person name="Natvig D.O."/>
            <person name="Lalanne C."/>
            <person name="Gautier V."/>
            <person name="Ament-Velasquez S.L."/>
            <person name="Kruys A."/>
            <person name="Hutchinson M.I."/>
            <person name="Powell A.J."/>
            <person name="Barry K."/>
            <person name="Miller A.N."/>
            <person name="Grigoriev I.V."/>
            <person name="Debuchy R."/>
            <person name="Gladieux P."/>
            <person name="Hiltunen Thoren M."/>
            <person name="Johannesson H."/>
        </authorList>
    </citation>
    <scope>NUCLEOTIDE SEQUENCE</scope>
    <source>
        <strain evidence="2">CBS 731.68</strain>
    </source>
</reference>
<evidence type="ECO:0000313" key="3">
    <source>
        <dbReference type="Proteomes" id="UP001302602"/>
    </source>
</evidence>
<dbReference type="AlphaFoldDB" id="A0AAN6TPD7"/>
<proteinExistence type="predicted"/>
<evidence type="ECO:0000256" key="1">
    <source>
        <dbReference type="SAM" id="Phobius"/>
    </source>
</evidence>
<dbReference type="EMBL" id="MU853279">
    <property type="protein sequence ID" value="KAK4118173.1"/>
    <property type="molecule type" value="Genomic_DNA"/>
</dbReference>
<keyword evidence="1" id="KW-0472">Membrane</keyword>
<dbReference type="GeneID" id="87823988"/>
<accession>A0AAN6TPD7</accession>
<keyword evidence="1" id="KW-0812">Transmembrane</keyword>
<keyword evidence="1" id="KW-1133">Transmembrane helix</keyword>
<gene>
    <name evidence="2" type="ORF">N657DRAFT_405735</name>
</gene>
<reference evidence="2" key="2">
    <citation type="submission" date="2023-05" db="EMBL/GenBank/DDBJ databases">
        <authorList>
            <consortium name="Lawrence Berkeley National Laboratory"/>
            <person name="Steindorff A."/>
            <person name="Hensen N."/>
            <person name="Bonometti L."/>
            <person name="Westerberg I."/>
            <person name="Brannstrom I.O."/>
            <person name="Guillou S."/>
            <person name="Cros-Aarteil S."/>
            <person name="Calhoun S."/>
            <person name="Haridas S."/>
            <person name="Kuo A."/>
            <person name="Mondo S."/>
            <person name="Pangilinan J."/>
            <person name="Riley R."/>
            <person name="Labutti K."/>
            <person name="Andreopoulos B."/>
            <person name="Lipzen A."/>
            <person name="Chen C."/>
            <person name="Yanf M."/>
            <person name="Daum C."/>
            <person name="Ng V."/>
            <person name="Clum A."/>
            <person name="Ohm R."/>
            <person name="Martin F."/>
            <person name="Silar P."/>
            <person name="Natvig D."/>
            <person name="Lalanne C."/>
            <person name="Gautier V."/>
            <person name="Ament-Velasquez S.L."/>
            <person name="Kruys A."/>
            <person name="Hutchinson M.I."/>
            <person name="Powell A.J."/>
            <person name="Barry K."/>
            <person name="Miller A.N."/>
            <person name="Grigoriev I.V."/>
            <person name="Debuchy R."/>
            <person name="Gladieux P."/>
            <person name="Thoren M.H."/>
            <person name="Johannesson H."/>
        </authorList>
    </citation>
    <scope>NUCLEOTIDE SEQUENCE</scope>
    <source>
        <strain evidence="2">CBS 731.68</strain>
    </source>
</reference>
<organism evidence="2 3">
    <name type="scientific">Parathielavia appendiculata</name>
    <dbReference type="NCBI Taxonomy" id="2587402"/>
    <lineage>
        <taxon>Eukaryota</taxon>
        <taxon>Fungi</taxon>
        <taxon>Dikarya</taxon>
        <taxon>Ascomycota</taxon>
        <taxon>Pezizomycotina</taxon>
        <taxon>Sordariomycetes</taxon>
        <taxon>Sordariomycetidae</taxon>
        <taxon>Sordariales</taxon>
        <taxon>Chaetomiaceae</taxon>
        <taxon>Parathielavia</taxon>
    </lineage>
</organism>
<comment type="caution">
    <text evidence="2">The sequence shown here is derived from an EMBL/GenBank/DDBJ whole genome shotgun (WGS) entry which is preliminary data.</text>
</comment>
<feature type="transmembrane region" description="Helical" evidence="1">
    <location>
        <begin position="19"/>
        <end position="37"/>
    </location>
</feature>
<keyword evidence="3" id="KW-1185">Reference proteome</keyword>
<dbReference type="RefSeq" id="XP_062641946.1">
    <property type="nucleotide sequence ID" value="XM_062787218.1"/>
</dbReference>
<sequence>MTTYWIQEISKHLAETAHIIYLILSLTLCGTLGLPICPHCSQNFSSSVSFHIQTFGRL</sequence>
<evidence type="ECO:0000313" key="2">
    <source>
        <dbReference type="EMBL" id="KAK4118173.1"/>
    </source>
</evidence>